<dbReference type="SUPFAM" id="SSF63825">
    <property type="entry name" value="YWTD domain"/>
    <property type="match status" value="1"/>
</dbReference>
<evidence type="ECO:0000313" key="3">
    <source>
        <dbReference type="EMBL" id="MBJ6368262.1"/>
    </source>
</evidence>
<evidence type="ECO:0000259" key="2">
    <source>
        <dbReference type="Pfam" id="PF21544"/>
    </source>
</evidence>
<accession>A0A8J7IP12</accession>
<dbReference type="Pfam" id="PF07494">
    <property type="entry name" value="Reg_prop"/>
    <property type="match status" value="1"/>
</dbReference>
<dbReference type="EMBL" id="JAELVQ010000009">
    <property type="protein sequence ID" value="MBJ6368262.1"/>
    <property type="molecule type" value="Genomic_DNA"/>
</dbReference>
<comment type="caution">
    <text evidence="3">The sequence shown here is derived from an EMBL/GenBank/DDBJ whole genome shotgun (WGS) entry which is preliminary data.</text>
</comment>
<gene>
    <name evidence="3" type="ORF">JF259_09195</name>
</gene>
<feature type="domain" description="PorZ N-terminal beta-propeller" evidence="2">
    <location>
        <begin position="45"/>
        <end position="206"/>
    </location>
</feature>
<dbReference type="Gene3D" id="2.60.40.4070">
    <property type="match status" value="1"/>
</dbReference>
<keyword evidence="4" id="KW-1185">Reference proteome</keyword>
<protein>
    <submittedName>
        <fullName evidence="3">ABC transporter substrate-binding protein</fullName>
    </submittedName>
</protein>
<proteinExistence type="predicted"/>
<keyword evidence="1" id="KW-0732">Signal</keyword>
<feature type="chain" id="PRO_5035244383" evidence="1">
    <location>
        <begin position="20"/>
        <end position="785"/>
    </location>
</feature>
<organism evidence="3 4">
    <name type="scientific">Snuella sedimenti</name>
    <dbReference type="NCBI Taxonomy" id="2798802"/>
    <lineage>
        <taxon>Bacteria</taxon>
        <taxon>Pseudomonadati</taxon>
        <taxon>Bacteroidota</taxon>
        <taxon>Flavobacteriia</taxon>
        <taxon>Flavobacteriales</taxon>
        <taxon>Flavobacteriaceae</taxon>
        <taxon>Snuella</taxon>
    </lineage>
</organism>
<feature type="signal peptide" evidence="1">
    <location>
        <begin position="1"/>
        <end position="19"/>
    </location>
</feature>
<dbReference type="RefSeq" id="WP_199115018.1">
    <property type="nucleotide sequence ID" value="NZ_JAELVQ010000009.1"/>
</dbReference>
<evidence type="ECO:0000313" key="4">
    <source>
        <dbReference type="Proteomes" id="UP000610931"/>
    </source>
</evidence>
<dbReference type="InterPro" id="IPR048954">
    <property type="entry name" value="PorZ_N"/>
</dbReference>
<dbReference type="InterPro" id="IPR015943">
    <property type="entry name" value="WD40/YVTN_repeat-like_dom_sf"/>
</dbReference>
<dbReference type="SUPFAM" id="SSF101898">
    <property type="entry name" value="NHL repeat"/>
    <property type="match status" value="1"/>
</dbReference>
<dbReference type="Gene3D" id="2.130.10.10">
    <property type="entry name" value="YVTN repeat-like/Quinoprotein amine dehydrogenase"/>
    <property type="match status" value="3"/>
</dbReference>
<reference evidence="3" key="1">
    <citation type="submission" date="2020-12" db="EMBL/GenBank/DDBJ databases">
        <title>Snuella sp. nov., isolated from sediment in Incheon.</title>
        <authorList>
            <person name="Kim W."/>
        </authorList>
    </citation>
    <scope>NUCLEOTIDE SEQUENCE</scope>
    <source>
        <strain evidence="3">CAU 1569</strain>
    </source>
</reference>
<dbReference type="AlphaFoldDB" id="A0A8J7IP12"/>
<dbReference type="Pfam" id="PF21544">
    <property type="entry name" value="PorZ_N_b_propeller"/>
    <property type="match status" value="1"/>
</dbReference>
<evidence type="ECO:0000256" key="1">
    <source>
        <dbReference type="SAM" id="SignalP"/>
    </source>
</evidence>
<name>A0A8J7IP12_9FLAO</name>
<dbReference type="Proteomes" id="UP000610931">
    <property type="component" value="Unassembled WGS sequence"/>
</dbReference>
<sequence length="785" mass="87079">MFKSFVVVITCLFSLFSVAQDYSSLWQGHFSYNNIKDVVRGNDKLYAASENAVFSLDLVTQELTELSTVNGLSGESISTIYYSDLYELLLIGYENGLIEIAFDNNDNILTVVDIIDKVTIPPTDKRINHFNVFDNLVYIATNYGISVYDLERLEFGDTYFIGSGGTQVKVSQTAIFGGFIYAACLGGNGLKKAQITNSNLIDYQNWGQVVSGDFLAVESVGDKLYAIRTNRRLYNVANDVLTERFLYADAPLDMRSVGSNLLVTTKNDAFVYDESFNLITQASVNPSFSTLFNVATIDSETIYVGTKDFGILKAAFTNPNSFEEIHPEGPLLNTPFSIKAIANNLWVTFGEYDIYYNPYPNGGPHRRGFSHLKEEKWINVPYSEVLGARSLNAISVNLFNNDQVFISSFFSGLLEVNEEEPTILYDQTNSGLESLVLPSNPNYVDIRVGPTVFDGNGLLWITTSRVDNALKSFNPSSNQWRSYSFSSIISDPLNEELGFGDIAIGSDNTKWIGSYNHGVIGVKDSGSNFLLKHLSGEEVNMPTEYVTALAMDKRNQLWIGTFRGLRVLYNTSNFFTDDNVRAEEIVILEDGIAKELLFQQIVTDIEVDGANNKWIGTAGSGLFYFSSDGQKTIFHFTKDNAPLPSNTINDVSLDESNGIVYVATSKGLVSFRSGSSGTQENLQGAYAYPNPVRPGFNIVEEKVKIKDISENVNIKITDIEGNLVAEAQSRTNQRYSGYNLEIDGGTAYWNGKNLANNIVASGVYLVMLSDLDTYETKVLKIMVVR</sequence>
<dbReference type="InterPro" id="IPR011110">
    <property type="entry name" value="Reg_prop"/>
</dbReference>